<keyword evidence="4" id="KW-0479">Metal-binding</keyword>
<comment type="cofactor">
    <cofactor evidence="1">
        <name>heme b</name>
        <dbReference type="ChEBI" id="CHEBI:60344"/>
    </cofactor>
</comment>
<dbReference type="GO" id="GO:0020037">
    <property type="term" value="F:heme binding"/>
    <property type="evidence" value="ECO:0007669"/>
    <property type="project" value="InterPro"/>
</dbReference>
<dbReference type="GO" id="GO:0005829">
    <property type="term" value="C:cytosol"/>
    <property type="evidence" value="ECO:0007669"/>
    <property type="project" value="TreeGrafter"/>
</dbReference>
<evidence type="ECO:0000256" key="6">
    <source>
        <dbReference type="ARBA" id="ARBA00023004"/>
    </source>
</evidence>
<dbReference type="PANTHER" id="PTHR30555">
    <property type="entry name" value="HYDROPEROXIDASE I, BIFUNCTIONAL CATALASE-PEROXIDASE"/>
    <property type="match status" value="1"/>
</dbReference>
<protein>
    <submittedName>
        <fullName evidence="7">KatG protein</fullName>
    </submittedName>
</protein>
<comment type="caution">
    <text evidence="7">The sequence shown here is derived from an EMBL/GenBank/DDBJ whole genome shotgun (WGS) entry which is preliminary data.</text>
</comment>
<dbReference type="GO" id="GO:0046872">
    <property type="term" value="F:metal ion binding"/>
    <property type="evidence" value="ECO:0007669"/>
    <property type="project" value="UniProtKB-KW"/>
</dbReference>
<sequence>MCRVARVHDSVQNPAAKTYRHSFAVGVFAWQPRQAGRGKNTVSSGFEGPWTRSPSRWNYDFFDALLSEEWVPAKSPYGADQWHTRNETSKFARTMRLTADVSLVADKIYRPIVEEYAADHAQFDADFADAWFKLVHRSEDHPHKDDLEKEAGVCTSFEFTTLLP</sequence>
<dbReference type="SUPFAM" id="SSF48113">
    <property type="entry name" value="Heme-dependent peroxidases"/>
    <property type="match status" value="1"/>
</dbReference>
<dbReference type="OrthoDB" id="407695at2759"/>
<dbReference type="Gene3D" id="1.10.420.10">
    <property type="entry name" value="Peroxidase, domain 2"/>
    <property type="match status" value="1"/>
</dbReference>
<proteinExistence type="predicted"/>
<dbReference type="GO" id="GO:0042744">
    <property type="term" value="P:hydrogen peroxide catabolic process"/>
    <property type="evidence" value="ECO:0007669"/>
    <property type="project" value="TreeGrafter"/>
</dbReference>
<dbReference type="EMBL" id="CAJNJA010044081">
    <property type="protein sequence ID" value="CAE7799117.1"/>
    <property type="molecule type" value="Genomic_DNA"/>
</dbReference>
<evidence type="ECO:0000256" key="5">
    <source>
        <dbReference type="ARBA" id="ARBA00023002"/>
    </source>
</evidence>
<evidence type="ECO:0000256" key="2">
    <source>
        <dbReference type="ARBA" id="ARBA00022559"/>
    </source>
</evidence>
<accession>A0A812YWA8</accession>
<dbReference type="InterPro" id="IPR000763">
    <property type="entry name" value="Catalase_peroxidase"/>
</dbReference>
<dbReference type="GO" id="GO:0004096">
    <property type="term" value="F:catalase activity"/>
    <property type="evidence" value="ECO:0007669"/>
    <property type="project" value="InterPro"/>
</dbReference>
<dbReference type="PANTHER" id="PTHR30555:SF0">
    <property type="entry name" value="CATALASE-PEROXIDASE"/>
    <property type="match status" value="1"/>
</dbReference>
<keyword evidence="2" id="KW-0575">Peroxidase</keyword>
<evidence type="ECO:0000313" key="7">
    <source>
        <dbReference type="EMBL" id="CAE7799117.1"/>
    </source>
</evidence>
<keyword evidence="8" id="KW-1185">Reference proteome</keyword>
<dbReference type="AlphaFoldDB" id="A0A812YWA8"/>
<evidence type="ECO:0000256" key="1">
    <source>
        <dbReference type="ARBA" id="ARBA00001970"/>
    </source>
</evidence>
<keyword evidence="3" id="KW-0349">Heme</keyword>
<name>A0A812YWA8_9DINO</name>
<evidence type="ECO:0000256" key="4">
    <source>
        <dbReference type="ARBA" id="ARBA00022723"/>
    </source>
</evidence>
<reference evidence="7" key="1">
    <citation type="submission" date="2021-02" db="EMBL/GenBank/DDBJ databases">
        <authorList>
            <person name="Dougan E. K."/>
            <person name="Rhodes N."/>
            <person name="Thang M."/>
            <person name="Chan C."/>
        </authorList>
    </citation>
    <scope>NUCLEOTIDE SEQUENCE</scope>
</reference>
<gene>
    <name evidence="7" type="primary">katG</name>
    <name evidence="7" type="ORF">SNEC2469_LOCUS23555</name>
</gene>
<evidence type="ECO:0000313" key="8">
    <source>
        <dbReference type="Proteomes" id="UP000601435"/>
    </source>
</evidence>
<dbReference type="GO" id="GO:0070301">
    <property type="term" value="P:cellular response to hydrogen peroxide"/>
    <property type="evidence" value="ECO:0007669"/>
    <property type="project" value="TreeGrafter"/>
</dbReference>
<organism evidence="7 8">
    <name type="scientific">Symbiodinium necroappetens</name>
    <dbReference type="NCBI Taxonomy" id="1628268"/>
    <lineage>
        <taxon>Eukaryota</taxon>
        <taxon>Sar</taxon>
        <taxon>Alveolata</taxon>
        <taxon>Dinophyceae</taxon>
        <taxon>Suessiales</taxon>
        <taxon>Symbiodiniaceae</taxon>
        <taxon>Symbiodinium</taxon>
    </lineage>
</organism>
<keyword evidence="6" id="KW-0408">Iron</keyword>
<dbReference type="Proteomes" id="UP000601435">
    <property type="component" value="Unassembled WGS sequence"/>
</dbReference>
<evidence type="ECO:0000256" key="3">
    <source>
        <dbReference type="ARBA" id="ARBA00022617"/>
    </source>
</evidence>
<keyword evidence="5" id="KW-0560">Oxidoreductase</keyword>
<dbReference type="InterPro" id="IPR010255">
    <property type="entry name" value="Haem_peroxidase_sf"/>
</dbReference>